<sequence>MIKISYLTAFSFEMINIFIGYSIKMNIVEYKIYKEDISKNIRFQFRKSIFGGEYMDFFSVIILSMICEATWETIKMAIPFKIEKWVDRVCAMAIGIFLAIASEVDFLYMVGIQLSIPYLGMILTGLLISRGSNFMHDILSTISNVHQSTKTNNKQ</sequence>
<keyword evidence="3" id="KW-1185">Reference proteome</keyword>
<evidence type="ECO:0008006" key="4">
    <source>
        <dbReference type="Google" id="ProtNLM"/>
    </source>
</evidence>
<name>A0ABT4D5Z1_9CLOT</name>
<evidence type="ECO:0000313" key="2">
    <source>
        <dbReference type="EMBL" id="MCY6957716.1"/>
    </source>
</evidence>
<dbReference type="RefSeq" id="WP_268060110.1">
    <property type="nucleotide sequence ID" value="NZ_JAPQFJ010000003.1"/>
</dbReference>
<feature type="transmembrane region" description="Helical" evidence="1">
    <location>
        <begin position="6"/>
        <end position="23"/>
    </location>
</feature>
<dbReference type="EMBL" id="JAPQFJ010000003">
    <property type="protein sequence ID" value="MCY6957716.1"/>
    <property type="molecule type" value="Genomic_DNA"/>
</dbReference>
<feature type="transmembrane region" description="Helical" evidence="1">
    <location>
        <begin position="107"/>
        <end position="128"/>
    </location>
</feature>
<reference evidence="2" key="1">
    <citation type="submission" date="2022-12" db="EMBL/GenBank/DDBJ databases">
        <title>Clostridium sp. nov., isolated from industrial wastewater.</title>
        <authorList>
            <person name="Jiayan W."/>
        </authorList>
    </citation>
    <scope>NUCLEOTIDE SEQUENCE</scope>
    <source>
        <strain evidence="2">ZC22-4</strain>
    </source>
</reference>
<comment type="caution">
    <text evidence="2">The sequence shown here is derived from an EMBL/GenBank/DDBJ whole genome shotgun (WGS) entry which is preliminary data.</text>
</comment>
<keyword evidence="1" id="KW-1133">Transmembrane helix</keyword>
<keyword evidence="1" id="KW-0472">Membrane</keyword>
<accession>A0ABT4D5Z1</accession>
<dbReference type="Proteomes" id="UP001144612">
    <property type="component" value="Unassembled WGS sequence"/>
</dbReference>
<keyword evidence="1" id="KW-0812">Transmembrane</keyword>
<evidence type="ECO:0000313" key="3">
    <source>
        <dbReference type="Proteomes" id="UP001144612"/>
    </source>
</evidence>
<evidence type="ECO:0000256" key="1">
    <source>
        <dbReference type="SAM" id="Phobius"/>
    </source>
</evidence>
<gene>
    <name evidence="2" type="ORF">OW729_03740</name>
</gene>
<feature type="transmembrane region" description="Helical" evidence="1">
    <location>
        <begin position="85"/>
        <end position="101"/>
    </location>
</feature>
<organism evidence="2 3">
    <name type="scientific">Clostridium brassicae</name>
    <dbReference type="NCBI Taxonomy" id="2999072"/>
    <lineage>
        <taxon>Bacteria</taxon>
        <taxon>Bacillati</taxon>
        <taxon>Bacillota</taxon>
        <taxon>Clostridia</taxon>
        <taxon>Eubacteriales</taxon>
        <taxon>Clostridiaceae</taxon>
        <taxon>Clostridium</taxon>
    </lineage>
</organism>
<proteinExistence type="predicted"/>
<protein>
    <recommendedName>
        <fullName evidence="4">Phage holin family protein</fullName>
    </recommendedName>
</protein>